<protein>
    <recommendedName>
        <fullName evidence="4">DUF2935 domain-containing protein</fullName>
    </recommendedName>
</protein>
<evidence type="ECO:0000256" key="1">
    <source>
        <dbReference type="SAM" id="MobiDB-lite"/>
    </source>
</evidence>
<gene>
    <name evidence="2" type="ORF">MAMMFC1_01358</name>
</gene>
<evidence type="ECO:0000313" key="3">
    <source>
        <dbReference type="Proteomes" id="UP000276437"/>
    </source>
</evidence>
<dbReference type="RefSeq" id="WP_126307562.1">
    <property type="nucleotide sequence ID" value="NZ_AP018449.1"/>
</dbReference>
<dbReference type="Gene3D" id="1.20.1260.120">
    <property type="entry name" value="Protein of unknown function DUF2935"/>
    <property type="match status" value="1"/>
</dbReference>
<evidence type="ECO:0008006" key="4">
    <source>
        <dbReference type="Google" id="ProtNLM"/>
    </source>
</evidence>
<dbReference type="AlphaFoldDB" id="A0A348AHZ9"/>
<feature type="compositionally biased region" description="Acidic residues" evidence="1">
    <location>
        <begin position="364"/>
        <end position="376"/>
    </location>
</feature>
<dbReference type="InterPro" id="IPR021328">
    <property type="entry name" value="CotB-like"/>
</dbReference>
<dbReference type="Pfam" id="PF11155">
    <property type="entry name" value="DUF2935"/>
    <property type="match status" value="2"/>
</dbReference>
<feature type="region of interest" description="Disordered" evidence="1">
    <location>
        <begin position="312"/>
        <end position="333"/>
    </location>
</feature>
<feature type="region of interest" description="Disordered" evidence="1">
    <location>
        <begin position="413"/>
        <end position="440"/>
    </location>
</feature>
<dbReference type="SUPFAM" id="SSF158430">
    <property type="entry name" value="Bacillus cereus metalloprotein-like"/>
    <property type="match status" value="2"/>
</dbReference>
<dbReference type="KEGG" id="mana:MAMMFC1_01358"/>
<name>A0A348AHZ9_9FIRM</name>
<reference evidence="2 3" key="1">
    <citation type="journal article" date="2018" name="Int. J. Syst. Evol. Microbiol.">
        <title>Methylomusa anaerophila gen. nov., sp. nov., an anaerobic methanol-utilizing bacterium isolated from a microbial fuel cell.</title>
        <authorList>
            <person name="Amano N."/>
            <person name="Yamamuro A."/>
            <person name="Miyahara M."/>
            <person name="Kouzuma A."/>
            <person name="Abe T."/>
            <person name="Watanabe K."/>
        </authorList>
    </citation>
    <scope>NUCLEOTIDE SEQUENCE [LARGE SCALE GENOMIC DNA]</scope>
    <source>
        <strain evidence="2 3">MMFC1</strain>
    </source>
</reference>
<dbReference type="Proteomes" id="UP000276437">
    <property type="component" value="Chromosome"/>
</dbReference>
<evidence type="ECO:0000313" key="2">
    <source>
        <dbReference type="EMBL" id="BBB90697.1"/>
    </source>
</evidence>
<proteinExistence type="predicted"/>
<keyword evidence="3" id="KW-1185">Reference proteome</keyword>
<feature type="region of interest" description="Disordered" evidence="1">
    <location>
        <begin position="346"/>
        <end position="391"/>
    </location>
</feature>
<sequence>MPRHHHAQSSGHPVPPLNMEELKFWLRIMEEHAMFIRNGLPCDQPDLIEEAKAFQQEFKSLRQRAEKMQSDKKFADLVADVCRTMKEFIRYKRLLLCMAITDRLGGSLYPLFLNHVLREAEYFMALLAKMRGSTMEVVKAMEADFWLRVMDDHTQLIRQLLDPSECGIIEVAENYMGDFAALSCQSRDWLSMLNEQSLEVPAFDRFLQDSRVATMRLRDFKRALNDMVAEKRLLSIFPPKLPDHIRREADHFLLILAMMEKGVVKSAKCDEDIIAKFAQPCGSTVEIDVDEIAVGNIQDDIDNLDMDFTPGCKHREEEDTSPGGTFTHKPKFSYGKKEPEVSVKYDASADLPVESNEEGKGESEGEELLAEAEPEVASELSGRPEEDSAAIKPLKTEEEKAIAMATPIILNPPLEPVKSKKQTKFKWGGNWPRQLGKVRD</sequence>
<dbReference type="OrthoDB" id="1633927at2"/>
<organism evidence="2 3">
    <name type="scientific">Methylomusa anaerophila</name>
    <dbReference type="NCBI Taxonomy" id="1930071"/>
    <lineage>
        <taxon>Bacteria</taxon>
        <taxon>Bacillati</taxon>
        <taxon>Bacillota</taxon>
        <taxon>Negativicutes</taxon>
        <taxon>Selenomonadales</taxon>
        <taxon>Sporomusaceae</taxon>
        <taxon>Methylomusa</taxon>
    </lineage>
</organism>
<accession>A0A348AHZ9</accession>
<dbReference type="EMBL" id="AP018449">
    <property type="protein sequence ID" value="BBB90697.1"/>
    <property type="molecule type" value="Genomic_DNA"/>
</dbReference>